<accession>A0A9D3MNN8</accession>
<reference evidence="2" key="1">
    <citation type="submission" date="2021-01" db="EMBL/GenBank/DDBJ databases">
        <title>A chromosome-scale assembly of European eel, Anguilla anguilla.</title>
        <authorList>
            <person name="Henkel C."/>
            <person name="Jong-Raadsen S.A."/>
            <person name="Dufour S."/>
            <person name="Weltzien F.-A."/>
            <person name="Palstra A.P."/>
            <person name="Pelster B."/>
            <person name="Spaink H.P."/>
            <person name="Van Den Thillart G.E."/>
            <person name="Jansen H."/>
            <person name="Zahm M."/>
            <person name="Klopp C."/>
            <person name="Cedric C."/>
            <person name="Louis A."/>
            <person name="Berthelot C."/>
            <person name="Parey E."/>
            <person name="Roest Crollius H."/>
            <person name="Montfort J."/>
            <person name="Robinson-Rechavi M."/>
            <person name="Bucao C."/>
            <person name="Bouchez O."/>
            <person name="Gislard M."/>
            <person name="Lluch J."/>
            <person name="Milhes M."/>
            <person name="Lampietro C."/>
            <person name="Lopez Roques C."/>
            <person name="Donnadieu C."/>
            <person name="Braasch I."/>
            <person name="Desvignes T."/>
            <person name="Postlethwait J."/>
            <person name="Bobe J."/>
            <person name="Guiguen Y."/>
            <person name="Dirks R."/>
        </authorList>
    </citation>
    <scope>NUCLEOTIDE SEQUENCE</scope>
    <source>
        <strain evidence="2">Tag_6206</strain>
        <tissue evidence="2">Liver</tissue>
    </source>
</reference>
<keyword evidence="3" id="KW-1185">Reference proteome</keyword>
<evidence type="ECO:0000313" key="3">
    <source>
        <dbReference type="Proteomes" id="UP001044222"/>
    </source>
</evidence>
<evidence type="ECO:0000313" key="2">
    <source>
        <dbReference type="EMBL" id="KAG5849653.1"/>
    </source>
</evidence>
<dbReference type="EMBL" id="JAFIRN010000005">
    <property type="protein sequence ID" value="KAG5849653.1"/>
    <property type="molecule type" value="Genomic_DNA"/>
</dbReference>
<feature type="transmembrane region" description="Helical" evidence="1">
    <location>
        <begin position="97"/>
        <end position="117"/>
    </location>
</feature>
<name>A0A9D3MNN8_ANGAN</name>
<sequence>CLHGGFFRLRGVLEPIPACIGRHGRNTAWTSHQSITGRIHHSLTPQSNLDSPNNLTCMSLDCGMKPTWTRGEHADSIQKGPCWDLNQQCYPPHHPIFYLYLFFIYIYYLYNNIYGVIRNWHYVLLP</sequence>
<keyword evidence="1" id="KW-0812">Transmembrane</keyword>
<dbReference type="AlphaFoldDB" id="A0A9D3MNN8"/>
<dbReference type="Proteomes" id="UP001044222">
    <property type="component" value="Unassembled WGS sequence"/>
</dbReference>
<comment type="caution">
    <text evidence="2">The sequence shown here is derived from an EMBL/GenBank/DDBJ whole genome shotgun (WGS) entry which is preliminary data.</text>
</comment>
<gene>
    <name evidence="2" type="ORF">ANANG_G00113200</name>
</gene>
<proteinExistence type="predicted"/>
<organism evidence="2 3">
    <name type="scientific">Anguilla anguilla</name>
    <name type="common">European freshwater eel</name>
    <name type="synonym">Muraena anguilla</name>
    <dbReference type="NCBI Taxonomy" id="7936"/>
    <lineage>
        <taxon>Eukaryota</taxon>
        <taxon>Metazoa</taxon>
        <taxon>Chordata</taxon>
        <taxon>Craniata</taxon>
        <taxon>Vertebrata</taxon>
        <taxon>Euteleostomi</taxon>
        <taxon>Actinopterygii</taxon>
        <taxon>Neopterygii</taxon>
        <taxon>Teleostei</taxon>
        <taxon>Anguilliformes</taxon>
        <taxon>Anguillidae</taxon>
        <taxon>Anguilla</taxon>
    </lineage>
</organism>
<keyword evidence="1" id="KW-1133">Transmembrane helix</keyword>
<protein>
    <submittedName>
        <fullName evidence="2">Uncharacterized protein</fullName>
    </submittedName>
</protein>
<evidence type="ECO:0000256" key="1">
    <source>
        <dbReference type="SAM" id="Phobius"/>
    </source>
</evidence>
<feature type="non-terminal residue" evidence="2">
    <location>
        <position position="1"/>
    </location>
</feature>
<keyword evidence="1" id="KW-0472">Membrane</keyword>